<keyword evidence="8" id="KW-1185">Reference proteome</keyword>
<dbReference type="GO" id="GO:0045010">
    <property type="term" value="P:actin nucleation"/>
    <property type="evidence" value="ECO:0007669"/>
    <property type="project" value="InterPro"/>
</dbReference>
<feature type="region of interest" description="Disordered" evidence="3">
    <location>
        <begin position="305"/>
        <end position="464"/>
    </location>
</feature>
<gene>
    <name evidence="7" type="ORF">DVH24_003482</name>
</gene>
<comment type="similarity">
    <text evidence="1">Belongs to the formin-like family. Class-I subfamily.</text>
</comment>
<dbReference type="PANTHER" id="PTHR23213:SF269">
    <property type="entry name" value="FORMIN-LIKE PROTEIN 5"/>
    <property type="match status" value="1"/>
</dbReference>
<feature type="transmembrane region" description="Helical" evidence="4">
    <location>
        <begin position="241"/>
        <end position="264"/>
    </location>
</feature>
<protein>
    <recommendedName>
        <fullName evidence="2">Formin-like protein</fullName>
    </recommendedName>
</protein>
<feature type="compositionally biased region" description="Pro residues" evidence="3">
    <location>
        <begin position="354"/>
        <end position="376"/>
    </location>
</feature>
<evidence type="ECO:0000313" key="7">
    <source>
        <dbReference type="EMBL" id="RXH82984.1"/>
    </source>
</evidence>
<dbReference type="PANTHER" id="PTHR23213">
    <property type="entry name" value="FORMIN-RELATED"/>
    <property type="match status" value="1"/>
</dbReference>
<keyword evidence="5" id="KW-0732">Signal</keyword>
<keyword evidence="4" id="KW-0472">Membrane</keyword>
<evidence type="ECO:0000256" key="5">
    <source>
        <dbReference type="SAM" id="SignalP"/>
    </source>
</evidence>
<organism evidence="7 8">
    <name type="scientific">Malus domestica</name>
    <name type="common">Apple</name>
    <name type="synonym">Pyrus malus</name>
    <dbReference type="NCBI Taxonomy" id="3750"/>
    <lineage>
        <taxon>Eukaryota</taxon>
        <taxon>Viridiplantae</taxon>
        <taxon>Streptophyta</taxon>
        <taxon>Embryophyta</taxon>
        <taxon>Tracheophyta</taxon>
        <taxon>Spermatophyta</taxon>
        <taxon>Magnoliopsida</taxon>
        <taxon>eudicotyledons</taxon>
        <taxon>Gunneridae</taxon>
        <taxon>Pentapetalae</taxon>
        <taxon>rosids</taxon>
        <taxon>fabids</taxon>
        <taxon>Rosales</taxon>
        <taxon>Rosaceae</taxon>
        <taxon>Amygdaloideae</taxon>
        <taxon>Maleae</taxon>
        <taxon>Malus</taxon>
    </lineage>
</organism>
<dbReference type="STRING" id="3750.A0A498ILE8"/>
<evidence type="ECO:0000256" key="1">
    <source>
        <dbReference type="ARBA" id="ARBA00025793"/>
    </source>
</evidence>
<evidence type="ECO:0000256" key="2">
    <source>
        <dbReference type="RuleBase" id="RU361260"/>
    </source>
</evidence>
<feature type="region of interest" description="Disordered" evidence="3">
    <location>
        <begin position="913"/>
        <end position="949"/>
    </location>
</feature>
<evidence type="ECO:0000313" key="8">
    <source>
        <dbReference type="Proteomes" id="UP000290289"/>
    </source>
</evidence>
<dbReference type="AlphaFoldDB" id="A0A498ILE8"/>
<dbReference type="Gene3D" id="1.20.58.2220">
    <property type="entry name" value="Formin, FH2 domain"/>
    <property type="match status" value="1"/>
</dbReference>
<feature type="chain" id="PRO_5019835826" description="Formin-like protein" evidence="5">
    <location>
        <begin position="25"/>
        <end position="1078"/>
    </location>
</feature>
<feature type="compositionally biased region" description="Polar residues" evidence="3">
    <location>
        <begin position="925"/>
        <end position="936"/>
    </location>
</feature>
<proteinExistence type="inferred from homology"/>
<dbReference type="Pfam" id="PF02181">
    <property type="entry name" value="FH2"/>
    <property type="match status" value="2"/>
</dbReference>
<dbReference type="GO" id="GO:0051015">
    <property type="term" value="F:actin filament binding"/>
    <property type="evidence" value="ECO:0007669"/>
    <property type="project" value="InterPro"/>
</dbReference>
<dbReference type="InterPro" id="IPR042201">
    <property type="entry name" value="FH2_Formin_sf"/>
</dbReference>
<dbReference type="PROSITE" id="PS51444">
    <property type="entry name" value="FH2"/>
    <property type="match status" value="1"/>
</dbReference>
<feature type="region of interest" description="Disordered" evidence="3">
    <location>
        <begin position="167"/>
        <end position="235"/>
    </location>
</feature>
<keyword evidence="4" id="KW-0812">Transmembrane</keyword>
<reference evidence="7 8" key="1">
    <citation type="submission" date="2018-10" db="EMBL/GenBank/DDBJ databases">
        <title>A high-quality apple genome assembly.</title>
        <authorList>
            <person name="Hu J."/>
        </authorList>
    </citation>
    <scope>NUCLEOTIDE SEQUENCE [LARGE SCALE GENOMIC DNA]</scope>
    <source>
        <strain evidence="8">cv. HFTH1</strain>
        <tissue evidence="7">Young leaf</tissue>
    </source>
</reference>
<dbReference type="SUPFAM" id="SSF101447">
    <property type="entry name" value="Formin homology 2 domain (FH2 domain)"/>
    <property type="match status" value="2"/>
</dbReference>
<keyword evidence="4" id="KW-1133">Transmembrane helix</keyword>
<dbReference type="EMBL" id="RDQH01000337">
    <property type="protein sequence ID" value="RXH82984.1"/>
    <property type="molecule type" value="Genomic_DNA"/>
</dbReference>
<accession>A0A498ILE8</accession>
<dbReference type="SMART" id="SM00498">
    <property type="entry name" value="FH2"/>
    <property type="match status" value="1"/>
</dbReference>
<evidence type="ECO:0000259" key="6">
    <source>
        <dbReference type="PROSITE" id="PS51444"/>
    </source>
</evidence>
<dbReference type="InterPro" id="IPR015425">
    <property type="entry name" value="FH2_Formin"/>
</dbReference>
<feature type="domain" description="FH2" evidence="6">
    <location>
        <begin position="456"/>
        <end position="927"/>
    </location>
</feature>
<name>A0A498ILE8_MALDO</name>
<dbReference type="Proteomes" id="UP000290289">
    <property type="component" value="Chromosome 11"/>
</dbReference>
<evidence type="ECO:0000256" key="3">
    <source>
        <dbReference type="SAM" id="MobiDB-lite"/>
    </source>
</evidence>
<feature type="compositionally biased region" description="Low complexity" evidence="3">
    <location>
        <begin position="216"/>
        <end position="227"/>
    </location>
</feature>
<feature type="compositionally biased region" description="Pro residues" evidence="3">
    <location>
        <begin position="386"/>
        <end position="432"/>
    </location>
</feature>
<evidence type="ECO:0000256" key="4">
    <source>
        <dbReference type="SAM" id="Phobius"/>
    </source>
</evidence>
<dbReference type="InterPro" id="IPR027643">
    <property type="entry name" value="Formin-like_plant"/>
</dbReference>
<comment type="caution">
    <text evidence="7">The sequence shown here is derived from an EMBL/GenBank/DDBJ whole genome shotgun (WGS) entry which is preliminary data.</text>
</comment>
<feature type="signal peptide" evidence="5">
    <location>
        <begin position="1"/>
        <end position="24"/>
    </location>
</feature>
<sequence length="1078" mass="118462">MGLMKTSRFIVFVILLCASASMSSEESRTTEEVFLSQLVDPATGKIDGDMAQLLWISCRVDLIHLTEAIEHLDLWLAEEASSGTDEINSKTRLLGKEKFQKLINVLHPEVKHTLSDCLRKHNLLFSVSGEEGASKIWYAKYIESLFPRPYVPRRNLASDLPQSILDVPSPASAPRYSQRSPAPSPGVAPSTSQSPSPRPARHSPQGSFFPSDPINSSLQSSGPASSSNIQEHKGRDEHKTIVTAVVITASVTFIVAALLFLCCTKICRNGKKGRQNDERPLLSLSLTDSAGSSYKSYAMGNSMKEEKLDHQSLELGSPGGASKFDASNNINGLVPPPPGMSPLKPLPGRAKLLPPEPPSSFRPPPSRASPPPPPVPAALKAAGSAGPPPPPPPAPPGPRPPPPSGPHPPPPPGPRPPPPPKSGVPPPRPPPAMAIGSKVARPPPLAPKRPPDAGSEADGDAPKTKLKPFFWDKVLANPDHSMVWHQIKSGSFQFDENMIETLFGYNAADKNKNELNKESSSQNPTPQLIQLINPKKAQNLSILLRALNVTIEEVCDAIREGNELPSEFLETLLKMAPTQEEELKLRLFNGPLSQLGPAERFLKALIDIPFAFKRLEALLFMCTLQEEATHLKESFETLELRLSHISKAEGSNAADHTVLGTSDMVSICISGTPGDMVACKELRSSRLFLKLLEAVLKTGNRMNDGTFRGRAQAFKLDTLLKLSDVKGIDGKTTLLHFVVQEIIRSEGVRAARTAKESRSFSSVKTDDLLEDTSNETEEQEHYRSLGLEKVSGLSNELENVRKASVLDAESLTGTVAKLGHSLIKTRDFLNTDMKDSGEDSEFHETLKSFVQNAEVDITGLLEEEKRIMALVKSTGDYFHGNAGKDEGLRLFIIVRDFLIMLDKVCREVRLAPKKSTKVQKKETPSSDPRQPSTMPSASDLRQPPSPDLHKRLFPAIQDRRMDNSSSDDESDHHCTISTTNAFVVLLKMLSISTDHRRISERELELSLRTMPFSSQWNFTGLNLRSLWKVPPVMFDTYSWLTVYINDCSLIRRTTGLESQNTNTIQNCGWSSFKRRTIS</sequence>